<gene>
    <name evidence="8" type="ORF">ACFQQL_06935</name>
</gene>
<feature type="transmembrane region" description="Helical" evidence="5">
    <location>
        <begin position="140"/>
        <end position="161"/>
    </location>
</feature>
<sequence>MTPTPAPPAGRTGERSAPTEREAAAARRRGPTAKNLVFLGKRLVTYLVIAFLSIVLNFVFPRLMPNDPAESMIRDIFEKTGQRPSAFQMGQIRRMYGDPDTPMLEQFWNYLVQLAQLDLGRSIMYYPLEVKDLIVNALPWTLWLALVSTVVGWLIGTYLGARLGWRPGAWFDSLVTPLTMFFASIPPFWLGLVAVWQLSYNRGWFPAQGAVDQRVQPANATNPEWVTSVLLHAVLPMTVLVVVGFTQWMFSMRNMMITTVNEDYVHLARAKGLKPSVVRNKYAMRNALLPNVTGLAQSIGGAITAVVLAEAVFIYPGVGGLVGASTGTRDYPLLQALMLIIIFLGLAFNFLADSVYVLLDPRIREED</sequence>
<dbReference type="InterPro" id="IPR000515">
    <property type="entry name" value="MetI-like"/>
</dbReference>
<comment type="similarity">
    <text evidence="5">Belongs to the binding-protein-dependent transport system permease family.</text>
</comment>
<keyword evidence="2 5" id="KW-0812">Transmembrane</keyword>
<evidence type="ECO:0000313" key="8">
    <source>
        <dbReference type="EMBL" id="MFC7404839.1"/>
    </source>
</evidence>
<feature type="transmembrane region" description="Helical" evidence="5">
    <location>
        <begin position="229"/>
        <end position="250"/>
    </location>
</feature>
<keyword evidence="5" id="KW-0813">Transport</keyword>
<evidence type="ECO:0000256" key="5">
    <source>
        <dbReference type="RuleBase" id="RU363032"/>
    </source>
</evidence>
<proteinExistence type="inferred from homology"/>
<dbReference type="Proteomes" id="UP001596455">
    <property type="component" value="Unassembled WGS sequence"/>
</dbReference>
<evidence type="ECO:0000259" key="7">
    <source>
        <dbReference type="PROSITE" id="PS50928"/>
    </source>
</evidence>
<organism evidence="8 9">
    <name type="scientific">Georgenia alba</name>
    <dbReference type="NCBI Taxonomy" id="2233858"/>
    <lineage>
        <taxon>Bacteria</taxon>
        <taxon>Bacillati</taxon>
        <taxon>Actinomycetota</taxon>
        <taxon>Actinomycetes</taxon>
        <taxon>Micrococcales</taxon>
        <taxon>Bogoriellaceae</taxon>
        <taxon>Georgenia</taxon>
    </lineage>
</organism>
<evidence type="ECO:0000256" key="4">
    <source>
        <dbReference type="ARBA" id="ARBA00023136"/>
    </source>
</evidence>
<keyword evidence="3 5" id="KW-1133">Transmembrane helix</keyword>
<feature type="transmembrane region" description="Helical" evidence="5">
    <location>
        <begin position="43"/>
        <end position="60"/>
    </location>
</feature>
<dbReference type="CDD" id="cd06261">
    <property type="entry name" value="TM_PBP2"/>
    <property type="match status" value="1"/>
</dbReference>
<dbReference type="PROSITE" id="PS50928">
    <property type="entry name" value="ABC_TM1"/>
    <property type="match status" value="1"/>
</dbReference>
<dbReference type="PANTHER" id="PTHR43376:SF1">
    <property type="entry name" value="OLIGOPEPTIDE TRANSPORT SYSTEM PERMEASE PROTEIN"/>
    <property type="match status" value="1"/>
</dbReference>
<dbReference type="RefSeq" id="WP_382392615.1">
    <property type="nucleotide sequence ID" value="NZ_JBHTCQ010000001.1"/>
</dbReference>
<evidence type="ECO:0000256" key="2">
    <source>
        <dbReference type="ARBA" id="ARBA00022692"/>
    </source>
</evidence>
<accession>A0ABW2Q5T1</accession>
<evidence type="ECO:0000256" key="1">
    <source>
        <dbReference type="ARBA" id="ARBA00004141"/>
    </source>
</evidence>
<evidence type="ECO:0000256" key="6">
    <source>
        <dbReference type="SAM" id="MobiDB-lite"/>
    </source>
</evidence>
<feature type="compositionally biased region" description="Basic and acidic residues" evidence="6">
    <location>
        <begin position="12"/>
        <end position="25"/>
    </location>
</feature>
<dbReference type="Pfam" id="PF00528">
    <property type="entry name" value="BPD_transp_1"/>
    <property type="match status" value="1"/>
</dbReference>
<feature type="transmembrane region" description="Helical" evidence="5">
    <location>
        <begin position="173"/>
        <end position="196"/>
    </location>
</feature>
<dbReference type="Gene3D" id="1.10.3720.10">
    <property type="entry name" value="MetI-like"/>
    <property type="match status" value="1"/>
</dbReference>
<dbReference type="InterPro" id="IPR035906">
    <property type="entry name" value="MetI-like_sf"/>
</dbReference>
<name>A0ABW2Q5T1_9MICO</name>
<dbReference type="EMBL" id="JBHTCQ010000001">
    <property type="protein sequence ID" value="MFC7404839.1"/>
    <property type="molecule type" value="Genomic_DNA"/>
</dbReference>
<evidence type="ECO:0000256" key="3">
    <source>
        <dbReference type="ARBA" id="ARBA00022989"/>
    </source>
</evidence>
<comment type="caution">
    <text evidence="8">The sequence shown here is derived from an EMBL/GenBank/DDBJ whole genome shotgun (WGS) entry which is preliminary data.</text>
</comment>
<keyword evidence="4 5" id="KW-0472">Membrane</keyword>
<protein>
    <submittedName>
        <fullName evidence="8">ABC transporter permease</fullName>
    </submittedName>
</protein>
<feature type="transmembrane region" description="Helical" evidence="5">
    <location>
        <begin position="336"/>
        <end position="359"/>
    </location>
</feature>
<feature type="domain" description="ABC transmembrane type-1" evidence="7">
    <location>
        <begin position="138"/>
        <end position="352"/>
    </location>
</feature>
<dbReference type="SUPFAM" id="SSF161098">
    <property type="entry name" value="MetI-like"/>
    <property type="match status" value="1"/>
</dbReference>
<feature type="transmembrane region" description="Helical" evidence="5">
    <location>
        <begin position="288"/>
        <end position="316"/>
    </location>
</feature>
<feature type="region of interest" description="Disordered" evidence="6">
    <location>
        <begin position="1"/>
        <end position="28"/>
    </location>
</feature>
<keyword evidence="9" id="KW-1185">Reference proteome</keyword>
<dbReference type="PANTHER" id="PTHR43376">
    <property type="entry name" value="OLIGOPEPTIDE TRANSPORT SYSTEM PERMEASE PROTEIN"/>
    <property type="match status" value="1"/>
</dbReference>
<reference evidence="9" key="1">
    <citation type="journal article" date="2019" name="Int. J. Syst. Evol. Microbiol.">
        <title>The Global Catalogue of Microorganisms (GCM) 10K type strain sequencing project: providing services to taxonomists for standard genome sequencing and annotation.</title>
        <authorList>
            <consortium name="The Broad Institute Genomics Platform"/>
            <consortium name="The Broad Institute Genome Sequencing Center for Infectious Disease"/>
            <person name="Wu L."/>
            <person name="Ma J."/>
        </authorList>
    </citation>
    <scope>NUCLEOTIDE SEQUENCE [LARGE SCALE GENOMIC DNA]</scope>
    <source>
        <strain evidence="9">JCM 1490</strain>
    </source>
</reference>
<evidence type="ECO:0000313" key="9">
    <source>
        <dbReference type="Proteomes" id="UP001596455"/>
    </source>
</evidence>
<comment type="subcellular location">
    <subcellularLocation>
        <location evidence="5">Cell membrane</location>
        <topology evidence="5">Multi-pass membrane protein</topology>
    </subcellularLocation>
    <subcellularLocation>
        <location evidence="1">Membrane</location>
        <topology evidence="1">Multi-pass membrane protein</topology>
    </subcellularLocation>
</comment>